<evidence type="ECO:0000313" key="2">
    <source>
        <dbReference type="EMBL" id="CAD2216812.1"/>
    </source>
</evidence>
<name>A0A7G2CFA5_9TRYP</name>
<proteinExistence type="predicted"/>
<feature type="compositionally biased region" description="Polar residues" evidence="1">
    <location>
        <begin position="650"/>
        <end position="661"/>
    </location>
</feature>
<sequence length="975" mass="110226">MSQNSQHDLFQIHSSHAVSQQGAFGILPCKGIGQSEEEYVFIDWHTLYSYETVTAMQTPTKTSGTDGPSVERVFHTAILHSWEKLALPQYRTGLSSTGHVTCAAQPEFLIVVSLREEDFSVFTDSRKVSTHPPFLWKHQDGEGKDSIRVSTFPSHTSETLSLNPPYANEYEQEDCAHFQVKRDLYAMERTAPQKKVTLTRIGTLDCSFVSSEFVLYSFYFQRWCAPQDFSMNMREKVWDKTAKKGVYRYEHSLDAEANLVNSSVLDALHKTFDLDRYKNECWEYFSKQYLLNDDQQASDAMFEEHTPVSRREAFCAWLTATQQSGFKYQTEFFFHPLEANQYSTVYTDQVAQEQWRRLDVQELLMELDRMHVRERREKYTSSATQRQEEREDVEEEAVVPQDEPALDHALVGCGKQLLCLKYNALQQARTLHTVESPPSNVTPHPVTSASHYVSQHIKSSLCAPLSFTGAQCLQLCKPPSLILGSLLHQEVQPMVPAAADVGETLLEDAELCDVMDGGGDTAVSAPLSLKEKQMAQKSPGAWRLFQNMRREKVTRTSDWPEEYFHRLPANGVGKEIVLAFAECFDRIKSETQDPAGDASDKQESAPSVEREEQESPSMERVDCVLVEEGEAPVVEKEEDTISKPEESLHPTETQTPPNEATSLREKVRDILFSLLPRYQSDIRHLSHLVHQFSPYRTEETTTPLAAENISPVALSFISQFWEHMAKEVSRQLNEENDEKEEEESDQDSEHDDSEVASPESPPSSQTQDEIPNQDGSEMATVEESSQAATRVSTCVAAATATTQDDSDTTKGLKAVEASPAAADSAVTSTLVLSIYLEYYHKIHKTKSGKRSRNGTVLTENGDKRGLSNYPWLQHVNFLLAHGITDKEQISQLADTRSDMYDKLYRSADLTPPSVNRKGTGENDIPTLSKAEVQHKRCVVLLEGATAQYHTWLSHLLTAKQVYYNRWRRATKATTE</sequence>
<dbReference type="Proteomes" id="UP000515908">
    <property type="component" value="Chromosome 07"/>
</dbReference>
<reference evidence="2 3" key="1">
    <citation type="submission" date="2020-08" db="EMBL/GenBank/DDBJ databases">
        <authorList>
            <person name="Newling K."/>
            <person name="Davey J."/>
            <person name="Forrester S."/>
        </authorList>
    </citation>
    <scope>NUCLEOTIDE SEQUENCE [LARGE SCALE GENOMIC DNA]</scope>
    <source>
        <strain evidence="3">Crithidia deanei Carvalho (ATCC PRA-265)</strain>
    </source>
</reference>
<feature type="region of interest" description="Disordered" evidence="1">
    <location>
        <begin position="728"/>
        <end position="787"/>
    </location>
</feature>
<evidence type="ECO:0000256" key="1">
    <source>
        <dbReference type="SAM" id="MobiDB-lite"/>
    </source>
</evidence>
<dbReference type="EMBL" id="LR877151">
    <property type="protein sequence ID" value="CAD2216812.1"/>
    <property type="molecule type" value="Genomic_DNA"/>
</dbReference>
<keyword evidence="3" id="KW-1185">Reference proteome</keyword>
<dbReference type="VEuPathDB" id="TriTrypDB:ADEAN_000429000"/>
<feature type="compositionally biased region" description="Basic and acidic residues" evidence="1">
    <location>
        <begin position="633"/>
        <end position="649"/>
    </location>
</feature>
<protein>
    <submittedName>
        <fullName evidence="2">Uncharacterized protein</fullName>
    </submittedName>
</protein>
<gene>
    <name evidence="2" type="ORF">ADEAN_000429000</name>
</gene>
<accession>A0A7G2CFA5</accession>
<organism evidence="2 3">
    <name type="scientific">Angomonas deanei</name>
    <dbReference type="NCBI Taxonomy" id="59799"/>
    <lineage>
        <taxon>Eukaryota</taxon>
        <taxon>Discoba</taxon>
        <taxon>Euglenozoa</taxon>
        <taxon>Kinetoplastea</taxon>
        <taxon>Metakinetoplastina</taxon>
        <taxon>Trypanosomatida</taxon>
        <taxon>Trypanosomatidae</taxon>
        <taxon>Strigomonadinae</taxon>
        <taxon>Angomonas</taxon>
    </lineage>
</organism>
<feature type="region of interest" description="Disordered" evidence="1">
    <location>
        <begin position="590"/>
        <end position="664"/>
    </location>
</feature>
<feature type="compositionally biased region" description="Polar residues" evidence="1">
    <location>
        <begin position="765"/>
        <end position="775"/>
    </location>
</feature>
<feature type="region of interest" description="Disordered" evidence="1">
    <location>
        <begin position="375"/>
        <end position="400"/>
    </location>
</feature>
<dbReference type="AlphaFoldDB" id="A0A7G2CFA5"/>
<evidence type="ECO:0000313" key="3">
    <source>
        <dbReference type="Proteomes" id="UP000515908"/>
    </source>
</evidence>
<feature type="compositionally biased region" description="Acidic residues" evidence="1">
    <location>
        <begin position="734"/>
        <end position="754"/>
    </location>
</feature>